<dbReference type="GO" id="GO:0003700">
    <property type="term" value="F:DNA-binding transcription factor activity"/>
    <property type="evidence" value="ECO:0007669"/>
    <property type="project" value="InterPro"/>
</dbReference>
<keyword evidence="6" id="KW-1185">Reference proteome</keyword>
<protein>
    <submittedName>
        <fullName evidence="5">FCD domain-containing protein</fullName>
    </submittedName>
</protein>
<dbReference type="InterPro" id="IPR011711">
    <property type="entry name" value="GntR_C"/>
</dbReference>
<dbReference type="Gene3D" id="1.10.10.10">
    <property type="entry name" value="Winged helix-like DNA-binding domain superfamily/Winged helix DNA-binding domain"/>
    <property type="match status" value="1"/>
</dbReference>
<evidence type="ECO:0000256" key="3">
    <source>
        <dbReference type="ARBA" id="ARBA00023163"/>
    </source>
</evidence>
<name>A0A6I4M2C0_9ACTN</name>
<sequence length="250" mass="27644">MLGEVAVTQQGNVPAGLLNRPQTRLADEVAHLLRDLILRGELEPGSQLLQIQLAERLGVSRTPLREAFRILERDGLLKISNGNKTVEVVEFDRGPLIETYQVREVIDGLAARLAARRDLSTAAPTLERAIERMEAAAEPGLDITEYGEAHAEFHLAILEASGNSRLKDFESLVRISAQMQLTRYLKQNYDEDLDAAISDAIRVGNEHHREILTAITNGDSRAAERSATRHIRATIKFLEGLPEPSEASAK</sequence>
<dbReference type="GO" id="GO:0003677">
    <property type="term" value="F:DNA binding"/>
    <property type="evidence" value="ECO:0007669"/>
    <property type="project" value="UniProtKB-KW"/>
</dbReference>
<dbReference type="PANTHER" id="PTHR43537">
    <property type="entry name" value="TRANSCRIPTIONAL REGULATOR, GNTR FAMILY"/>
    <property type="match status" value="1"/>
</dbReference>
<evidence type="ECO:0000313" key="5">
    <source>
        <dbReference type="EMBL" id="MVZ99912.1"/>
    </source>
</evidence>
<dbReference type="Gene3D" id="1.20.120.530">
    <property type="entry name" value="GntR ligand-binding domain-like"/>
    <property type="match status" value="1"/>
</dbReference>
<feature type="domain" description="HTH gntR-type" evidence="4">
    <location>
        <begin position="23"/>
        <end position="91"/>
    </location>
</feature>
<keyword evidence="3" id="KW-0804">Transcription</keyword>
<organism evidence="5 6">
    <name type="scientific">Actinomadura physcomitrii</name>
    <dbReference type="NCBI Taxonomy" id="2650748"/>
    <lineage>
        <taxon>Bacteria</taxon>
        <taxon>Bacillati</taxon>
        <taxon>Actinomycetota</taxon>
        <taxon>Actinomycetes</taxon>
        <taxon>Streptosporangiales</taxon>
        <taxon>Thermomonosporaceae</taxon>
        <taxon>Actinomadura</taxon>
    </lineage>
</organism>
<dbReference type="PROSITE" id="PS50949">
    <property type="entry name" value="HTH_GNTR"/>
    <property type="match status" value="1"/>
</dbReference>
<dbReference type="Pfam" id="PF07729">
    <property type="entry name" value="FCD"/>
    <property type="match status" value="1"/>
</dbReference>
<reference evidence="5" key="1">
    <citation type="submission" date="2019-12" db="EMBL/GenBank/DDBJ databases">
        <title>Actinomadura physcomitrii sp. nov., a novel actinomycete isolated from moss [Physcomitrium sphaericum (Ludw) Fuernr].</title>
        <authorList>
            <person name="Zhuang X."/>
        </authorList>
    </citation>
    <scope>NUCLEOTIDE SEQUENCE [LARGE SCALE GENOMIC DNA]</scope>
    <source>
        <strain evidence="5">LD22</strain>
    </source>
</reference>
<dbReference type="InterPro" id="IPR036390">
    <property type="entry name" value="WH_DNA-bd_sf"/>
</dbReference>
<dbReference type="CDD" id="cd07377">
    <property type="entry name" value="WHTH_GntR"/>
    <property type="match status" value="1"/>
</dbReference>
<dbReference type="InterPro" id="IPR008920">
    <property type="entry name" value="TF_FadR/GntR_C"/>
</dbReference>
<keyword evidence="1" id="KW-0805">Transcription regulation</keyword>
<comment type="caution">
    <text evidence="5">The sequence shown here is derived from an EMBL/GenBank/DDBJ whole genome shotgun (WGS) entry which is preliminary data.</text>
</comment>
<dbReference type="SMART" id="SM00895">
    <property type="entry name" value="FCD"/>
    <property type="match status" value="1"/>
</dbReference>
<dbReference type="Proteomes" id="UP000462055">
    <property type="component" value="Unassembled WGS sequence"/>
</dbReference>
<dbReference type="PANTHER" id="PTHR43537:SF5">
    <property type="entry name" value="UXU OPERON TRANSCRIPTIONAL REGULATOR"/>
    <property type="match status" value="1"/>
</dbReference>
<evidence type="ECO:0000313" key="6">
    <source>
        <dbReference type="Proteomes" id="UP000462055"/>
    </source>
</evidence>
<gene>
    <name evidence="5" type="ORF">F8568_005855</name>
</gene>
<evidence type="ECO:0000259" key="4">
    <source>
        <dbReference type="PROSITE" id="PS50949"/>
    </source>
</evidence>
<accession>A0A6I4M2C0</accession>
<dbReference type="AlphaFoldDB" id="A0A6I4M2C0"/>
<dbReference type="InterPro" id="IPR036388">
    <property type="entry name" value="WH-like_DNA-bd_sf"/>
</dbReference>
<evidence type="ECO:0000256" key="1">
    <source>
        <dbReference type="ARBA" id="ARBA00023015"/>
    </source>
</evidence>
<keyword evidence="2" id="KW-0238">DNA-binding</keyword>
<dbReference type="SMART" id="SM00345">
    <property type="entry name" value="HTH_GNTR"/>
    <property type="match status" value="1"/>
</dbReference>
<dbReference type="EMBL" id="WBMS02000003">
    <property type="protein sequence ID" value="MVZ99912.1"/>
    <property type="molecule type" value="Genomic_DNA"/>
</dbReference>
<proteinExistence type="predicted"/>
<dbReference type="InterPro" id="IPR000524">
    <property type="entry name" value="Tscrpt_reg_HTH_GntR"/>
</dbReference>
<dbReference type="SUPFAM" id="SSF46785">
    <property type="entry name" value="Winged helix' DNA-binding domain"/>
    <property type="match status" value="1"/>
</dbReference>
<dbReference type="SUPFAM" id="SSF48008">
    <property type="entry name" value="GntR ligand-binding domain-like"/>
    <property type="match status" value="1"/>
</dbReference>
<dbReference type="Pfam" id="PF00392">
    <property type="entry name" value="GntR"/>
    <property type="match status" value="1"/>
</dbReference>
<evidence type="ECO:0000256" key="2">
    <source>
        <dbReference type="ARBA" id="ARBA00023125"/>
    </source>
</evidence>